<dbReference type="Pfam" id="PF12074">
    <property type="entry name" value="Gcn1_N"/>
    <property type="match status" value="1"/>
</dbReference>
<dbReference type="SUPFAM" id="SSF48371">
    <property type="entry name" value="ARM repeat"/>
    <property type="match status" value="1"/>
</dbReference>
<organism evidence="5 6">
    <name type="scientific">Collybiopsis confluens</name>
    <dbReference type="NCBI Taxonomy" id="2823264"/>
    <lineage>
        <taxon>Eukaryota</taxon>
        <taxon>Fungi</taxon>
        <taxon>Dikarya</taxon>
        <taxon>Basidiomycota</taxon>
        <taxon>Agaricomycotina</taxon>
        <taxon>Agaricomycetes</taxon>
        <taxon>Agaricomycetidae</taxon>
        <taxon>Agaricales</taxon>
        <taxon>Marasmiineae</taxon>
        <taxon>Omphalotaceae</taxon>
        <taxon>Collybiopsis</taxon>
    </lineage>
</organism>
<evidence type="ECO:0008006" key="7">
    <source>
        <dbReference type="Google" id="ProtNLM"/>
    </source>
</evidence>
<keyword evidence="6" id="KW-1185">Reference proteome</keyword>
<feature type="region of interest" description="Disordered" evidence="2">
    <location>
        <begin position="1"/>
        <end position="32"/>
    </location>
</feature>
<dbReference type="Pfam" id="PF24993">
    <property type="entry name" value="GNC1_N"/>
    <property type="match status" value="1"/>
</dbReference>
<comment type="caution">
    <text evidence="5">The sequence shown here is derived from an EMBL/GenBank/DDBJ whole genome shotgun (WGS) entry which is preliminary data.</text>
</comment>
<evidence type="ECO:0000256" key="2">
    <source>
        <dbReference type="SAM" id="MobiDB-lite"/>
    </source>
</evidence>
<feature type="compositionally biased region" description="Polar residues" evidence="2">
    <location>
        <begin position="1"/>
        <end position="10"/>
    </location>
</feature>
<proteinExistence type="predicted"/>
<keyword evidence="1" id="KW-0677">Repeat</keyword>
<gene>
    <name evidence="5" type="ORF">D9757_005117</name>
</gene>
<dbReference type="EMBL" id="JAACJN010000025">
    <property type="protein sequence ID" value="KAF5388937.1"/>
    <property type="molecule type" value="Genomic_DNA"/>
</dbReference>
<evidence type="ECO:0000256" key="1">
    <source>
        <dbReference type="ARBA" id="ARBA00022737"/>
    </source>
</evidence>
<dbReference type="OrthoDB" id="2987290at2759"/>
<protein>
    <recommendedName>
        <fullName evidence="7">Tubulin-specific chaperone D</fullName>
    </recommendedName>
</protein>
<dbReference type="GO" id="GO:0034198">
    <property type="term" value="P:cellular response to amino acid starvation"/>
    <property type="evidence" value="ECO:0007669"/>
    <property type="project" value="TreeGrafter"/>
</dbReference>
<dbReference type="InterPro" id="IPR056810">
    <property type="entry name" value="GNC1-like_N"/>
</dbReference>
<accession>A0A8H5HSX4</accession>
<feature type="domain" description="Gcn1 N-terminal" evidence="3">
    <location>
        <begin position="419"/>
        <end position="793"/>
    </location>
</feature>
<name>A0A8H5HSX4_9AGAR</name>
<dbReference type="InterPro" id="IPR016024">
    <property type="entry name" value="ARM-type_fold"/>
</dbReference>
<dbReference type="PANTHER" id="PTHR23346:SF7">
    <property type="entry name" value="STALLED RIBOSOME SENSOR GCN1"/>
    <property type="match status" value="1"/>
</dbReference>
<dbReference type="GO" id="GO:0019887">
    <property type="term" value="F:protein kinase regulator activity"/>
    <property type="evidence" value="ECO:0007669"/>
    <property type="project" value="TreeGrafter"/>
</dbReference>
<evidence type="ECO:0000259" key="3">
    <source>
        <dbReference type="Pfam" id="PF12074"/>
    </source>
</evidence>
<dbReference type="PANTHER" id="PTHR23346">
    <property type="entry name" value="TRANSLATIONAL ACTIVATOR GCN1-RELATED"/>
    <property type="match status" value="1"/>
</dbReference>
<evidence type="ECO:0000313" key="5">
    <source>
        <dbReference type="EMBL" id="KAF5388937.1"/>
    </source>
</evidence>
<sequence length="989" mass="108237">MSKSDIQSWLSSSGNLDEDEESGSGGSIRSSGWHRDKVMNEWTTSINAAQDILLKSRTSTRIRFLREELSGLAKHADPSLLQTLDVFKLLTLTYPRYPDNPSREAVEEVGMLLVRRDEEREQKFGVAEQIVGWISNEVGKFVKRGSPNSFAPSDLFVLLSWCCGIYAVCLEANPTFTQESSYKSIVGSIAVLLDMISESNRSKSSLKSGALVRVRRVLRSSGDKIPTLVTNLVELVTSKNSQNPLKFIQLIGVAVAVLVRLKNVKEAPSDRISEVLKSQILSLYISIILMSRSPVPQHILISLEDFIRHFVTSQIFETEILPTADKALLRSPEFSLDVLLAFFSSYSHSLSTESFKRVLMHCINTAKSSNPAIRTSSVGLYKALTICATSVEGPGREELLSISVTELLALPKAGKTAGPDHRLALYSMLALLPPLPTISQSILQASAALLAKETHEGATGILSGALRSHLACVLRDSPALGKEMQEVAGVIAKEMQNTKPSMRRWFFILAGGAVWESTRLGDDRGEPSDALGSFIDTILPALENILKTVSANPTSGTGVLEAYIAVALLLGPCTRFNRLEAVIVKNVTLQAIAVTGSTKPSFLLWDKVYGKSVEAKDEENERWLLRATEAALVSFREKTGKSETLRTQFGLVYLHLALNGSTPSIRKDAPASISSVSNKDPAMLRVSTAMVRDALSAFLSRYSHPASEEKPWSKHSQLAWLLLSSVSSSDSPTFDDASEGSEEVNVIKAEAVVQAVIIAHHELVSAPSRKNQTQTWIDMCQRAGIDPRELVSRNLDRLMVSLQESSLGTPSSGFPAAAYRALKVVAFVNPLDVLPRVVSQLQEDISKDVITALTEEELGIWSTEEGTLYVDVLSSTKDASEPSRKGKDSEINRWEDELRKSLASKKAQSQKGAPVLTKQQQALVQAQLAKEANIRKKVEEIKQKILRGLGFVRSLVETFGSAGEEFKPHISQVVTLLLEGALIKGGEFW</sequence>
<dbReference type="Proteomes" id="UP000518752">
    <property type="component" value="Unassembled WGS sequence"/>
</dbReference>
<dbReference type="InterPro" id="IPR022716">
    <property type="entry name" value="Gcn1_N"/>
</dbReference>
<feature type="domain" description="Stalled ribosome sensor GCN1-like N-terminal" evidence="4">
    <location>
        <begin position="277"/>
        <end position="386"/>
    </location>
</feature>
<evidence type="ECO:0000313" key="6">
    <source>
        <dbReference type="Proteomes" id="UP000518752"/>
    </source>
</evidence>
<reference evidence="5 6" key="1">
    <citation type="journal article" date="2020" name="ISME J.">
        <title>Uncovering the hidden diversity of litter-decomposition mechanisms in mushroom-forming fungi.</title>
        <authorList>
            <person name="Floudas D."/>
            <person name="Bentzer J."/>
            <person name="Ahren D."/>
            <person name="Johansson T."/>
            <person name="Persson P."/>
            <person name="Tunlid A."/>
        </authorList>
    </citation>
    <scope>NUCLEOTIDE SEQUENCE [LARGE SCALE GENOMIC DNA]</scope>
    <source>
        <strain evidence="5 6">CBS 406.79</strain>
    </source>
</reference>
<dbReference type="AlphaFoldDB" id="A0A8H5HSX4"/>
<evidence type="ECO:0000259" key="4">
    <source>
        <dbReference type="Pfam" id="PF24993"/>
    </source>
</evidence>
<dbReference type="GO" id="GO:0005829">
    <property type="term" value="C:cytosol"/>
    <property type="evidence" value="ECO:0007669"/>
    <property type="project" value="TreeGrafter"/>
</dbReference>
<dbReference type="GO" id="GO:0006417">
    <property type="term" value="P:regulation of translation"/>
    <property type="evidence" value="ECO:0007669"/>
    <property type="project" value="TreeGrafter"/>
</dbReference>